<name>A0AAV1RIG6_9ROSI</name>
<gene>
    <name evidence="1" type="ORF">DCAF_LOCUS10522</name>
</gene>
<dbReference type="EMBL" id="CAWUPB010000994">
    <property type="protein sequence ID" value="CAK7335528.1"/>
    <property type="molecule type" value="Genomic_DNA"/>
</dbReference>
<dbReference type="AlphaFoldDB" id="A0AAV1RIG6"/>
<evidence type="ECO:0000313" key="1">
    <source>
        <dbReference type="EMBL" id="CAK7335528.1"/>
    </source>
</evidence>
<proteinExistence type="predicted"/>
<sequence length="187" mass="21120">MFTTKRHPLVVSVKRHASEKMKQVCRSITHLQVLFVLLVTASVLVEAQSASQVEKLRERTLRKMNVTRTMAQNAVKKANFTPPTSVRHLCLHKQRNGNAMVSTIPRGHTCGGFSSGTVQQKDKPTCPSNIVDASKAVRKALGINDKDKEWGWIDVPWTMLFYFELFTLLVEKDPGNKPVQLEHTRNV</sequence>
<organism evidence="1 2">
    <name type="scientific">Dovyalis caffra</name>
    <dbReference type="NCBI Taxonomy" id="77055"/>
    <lineage>
        <taxon>Eukaryota</taxon>
        <taxon>Viridiplantae</taxon>
        <taxon>Streptophyta</taxon>
        <taxon>Embryophyta</taxon>
        <taxon>Tracheophyta</taxon>
        <taxon>Spermatophyta</taxon>
        <taxon>Magnoliopsida</taxon>
        <taxon>eudicotyledons</taxon>
        <taxon>Gunneridae</taxon>
        <taxon>Pentapetalae</taxon>
        <taxon>rosids</taxon>
        <taxon>fabids</taxon>
        <taxon>Malpighiales</taxon>
        <taxon>Salicaceae</taxon>
        <taxon>Flacourtieae</taxon>
        <taxon>Dovyalis</taxon>
    </lineage>
</organism>
<keyword evidence="2" id="KW-1185">Reference proteome</keyword>
<comment type="caution">
    <text evidence="1">The sequence shown here is derived from an EMBL/GenBank/DDBJ whole genome shotgun (WGS) entry which is preliminary data.</text>
</comment>
<dbReference type="Proteomes" id="UP001314170">
    <property type="component" value="Unassembled WGS sequence"/>
</dbReference>
<evidence type="ECO:0000313" key="2">
    <source>
        <dbReference type="Proteomes" id="UP001314170"/>
    </source>
</evidence>
<reference evidence="1 2" key="1">
    <citation type="submission" date="2024-01" db="EMBL/GenBank/DDBJ databases">
        <authorList>
            <person name="Waweru B."/>
        </authorList>
    </citation>
    <scope>NUCLEOTIDE SEQUENCE [LARGE SCALE GENOMIC DNA]</scope>
</reference>
<protein>
    <submittedName>
        <fullName evidence="1">Uncharacterized protein</fullName>
    </submittedName>
</protein>
<accession>A0AAV1RIG6</accession>